<dbReference type="SUPFAM" id="SSF53756">
    <property type="entry name" value="UDP-Glycosyltransferase/glycogen phosphorylase"/>
    <property type="match status" value="1"/>
</dbReference>
<comment type="caution">
    <text evidence="1">The sequence shown here is derived from an EMBL/GenBank/DDBJ whole genome shotgun (WGS) entry which is preliminary data.</text>
</comment>
<keyword evidence="2" id="KW-1185">Reference proteome</keyword>
<dbReference type="RefSeq" id="WP_379141878.1">
    <property type="nucleotide sequence ID" value="NZ_JBHUEN010000021.1"/>
</dbReference>
<evidence type="ECO:0000313" key="1">
    <source>
        <dbReference type="EMBL" id="MFD1881758.1"/>
    </source>
</evidence>
<protein>
    <submittedName>
        <fullName evidence="1">Uncharacterized protein</fullName>
    </submittedName>
</protein>
<name>A0ABW4R6E6_9RHOB</name>
<proteinExistence type="predicted"/>
<dbReference type="Gene3D" id="3.40.50.2000">
    <property type="entry name" value="Glycogen Phosphorylase B"/>
    <property type="match status" value="2"/>
</dbReference>
<reference evidence="2" key="1">
    <citation type="journal article" date="2019" name="Int. J. Syst. Evol. Microbiol.">
        <title>The Global Catalogue of Microorganisms (GCM) 10K type strain sequencing project: providing services to taxonomists for standard genome sequencing and annotation.</title>
        <authorList>
            <consortium name="The Broad Institute Genomics Platform"/>
            <consortium name="The Broad Institute Genome Sequencing Center for Infectious Disease"/>
            <person name="Wu L."/>
            <person name="Ma J."/>
        </authorList>
    </citation>
    <scope>NUCLEOTIDE SEQUENCE [LARGE SCALE GENOMIC DNA]</scope>
    <source>
        <strain evidence="2">CCUG 56029</strain>
    </source>
</reference>
<gene>
    <name evidence="1" type="ORF">ACFSCT_08535</name>
</gene>
<dbReference type="Proteomes" id="UP001597213">
    <property type="component" value="Unassembled WGS sequence"/>
</dbReference>
<sequence>MADPARNAALFFTPDAYDPAGCGLNGRRMAGQSFLRGFVRNADVDAFVTVTNRSSEREQFAKIIAGESAPGKARPVRGVLMHNLRAMREIGTLYYPTPGLGHLLWARMAAGQTAYALCGITHTISTAPVMTQFFDLVTQPSEPWDAIICTSRAVKSAIEHQVGLALDYHARRFGRRPEFRPMLPVLPLGINCDDFQPAPTDGPALRKTLGIPAGDVVALVLSRMSMTEKFNPIPLYLALAEAAAQVPQCAI</sequence>
<dbReference type="EMBL" id="JBHUEN010000021">
    <property type="protein sequence ID" value="MFD1881758.1"/>
    <property type="molecule type" value="Genomic_DNA"/>
</dbReference>
<accession>A0ABW4R6E6</accession>
<organism evidence="1 2">
    <name type="scientific">Paracoccus pacificus</name>
    <dbReference type="NCBI Taxonomy" id="1463598"/>
    <lineage>
        <taxon>Bacteria</taxon>
        <taxon>Pseudomonadati</taxon>
        <taxon>Pseudomonadota</taxon>
        <taxon>Alphaproteobacteria</taxon>
        <taxon>Rhodobacterales</taxon>
        <taxon>Paracoccaceae</taxon>
        <taxon>Paracoccus</taxon>
    </lineage>
</organism>
<evidence type="ECO:0000313" key="2">
    <source>
        <dbReference type="Proteomes" id="UP001597213"/>
    </source>
</evidence>